<feature type="domain" description="Nematode cuticle collagen N-terminal" evidence="3">
    <location>
        <begin position="23"/>
        <end position="75"/>
    </location>
</feature>
<keyword evidence="2" id="KW-0812">Transmembrane</keyword>
<feature type="transmembrane region" description="Helical" evidence="2">
    <location>
        <begin position="21"/>
        <end position="47"/>
    </location>
</feature>
<keyword evidence="2" id="KW-0472">Membrane</keyword>
<dbReference type="InterPro" id="IPR002486">
    <property type="entry name" value="Col_cuticle_N"/>
</dbReference>
<dbReference type="OrthoDB" id="5872583at2759"/>
<sequence length="103" mass="11714">MRANLDETAHYKQRQQEAESLRRVAFCGVALSTIASLLCALSVPMFYNYLQHVQSVMQNEVDFCKSRSSNIWREVTRTQVSCIIIYWSENSFGQGQKVSSGVS</sequence>
<evidence type="ECO:0000259" key="3">
    <source>
        <dbReference type="SMART" id="SM01088"/>
    </source>
</evidence>
<evidence type="ECO:0000313" key="5">
    <source>
        <dbReference type="Proteomes" id="UP000271098"/>
    </source>
</evidence>
<gene>
    <name evidence="4" type="ORF">GPUH_LOCUS1486</name>
</gene>
<evidence type="ECO:0000256" key="2">
    <source>
        <dbReference type="SAM" id="Phobius"/>
    </source>
</evidence>
<dbReference type="GO" id="GO:0042302">
    <property type="term" value="F:structural constituent of cuticle"/>
    <property type="evidence" value="ECO:0007669"/>
    <property type="project" value="InterPro"/>
</dbReference>
<accession>A0A183CYE5</accession>
<dbReference type="AlphaFoldDB" id="A0A183CYE5"/>
<keyword evidence="2" id="KW-1133">Transmembrane helix</keyword>
<evidence type="ECO:0000313" key="4">
    <source>
        <dbReference type="EMBL" id="VDK30182.1"/>
    </source>
</evidence>
<protein>
    <submittedName>
        <fullName evidence="6">Col_cuticle_N domain-containing protein</fullName>
    </submittedName>
</protein>
<dbReference type="Proteomes" id="UP000271098">
    <property type="component" value="Unassembled WGS sequence"/>
</dbReference>
<keyword evidence="1" id="KW-0677">Repeat</keyword>
<organism evidence="6">
    <name type="scientific">Gongylonema pulchrum</name>
    <dbReference type="NCBI Taxonomy" id="637853"/>
    <lineage>
        <taxon>Eukaryota</taxon>
        <taxon>Metazoa</taxon>
        <taxon>Ecdysozoa</taxon>
        <taxon>Nematoda</taxon>
        <taxon>Chromadorea</taxon>
        <taxon>Rhabditida</taxon>
        <taxon>Spirurina</taxon>
        <taxon>Spiruromorpha</taxon>
        <taxon>Spiruroidea</taxon>
        <taxon>Gongylonematidae</taxon>
        <taxon>Gongylonema</taxon>
    </lineage>
</organism>
<dbReference type="WBParaSite" id="GPUH_0000148901-mRNA-1">
    <property type="protein sequence ID" value="GPUH_0000148901-mRNA-1"/>
    <property type="gene ID" value="GPUH_0000148901"/>
</dbReference>
<reference evidence="6" key="1">
    <citation type="submission" date="2016-06" db="UniProtKB">
        <authorList>
            <consortium name="WormBaseParasite"/>
        </authorList>
    </citation>
    <scope>IDENTIFICATION</scope>
</reference>
<evidence type="ECO:0000256" key="1">
    <source>
        <dbReference type="ARBA" id="ARBA00022737"/>
    </source>
</evidence>
<dbReference type="Pfam" id="PF01484">
    <property type="entry name" value="Col_cuticle_N"/>
    <property type="match status" value="1"/>
</dbReference>
<keyword evidence="5" id="KW-1185">Reference proteome</keyword>
<reference evidence="4 5" key="2">
    <citation type="submission" date="2018-11" db="EMBL/GenBank/DDBJ databases">
        <authorList>
            <consortium name="Pathogen Informatics"/>
        </authorList>
    </citation>
    <scope>NUCLEOTIDE SEQUENCE [LARGE SCALE GENOMIC DNA]</scope>
</reference>
<dbReference type="SMART" id="SM01088">
    <property type="entry name" value="Col_cuticle_N"/>
    <property type="match status" value="1"/>
</dbReference>
<proteinExistence type="predicted"/>
<dbReference type="EMBL" id="UYRT01001807">
    <property type="protein sequence ID" value="VDK30182.1"/>
    <property type="molecule type" value="Genomic_DNA"/>
</dbReference>
<evidence type="ECO:0000313" key="6">
    <source>
        <dbReference type="WBParaSite" id="GPUH_0000148901-mRNA-1"/>
    </source>
</evidence>
<name>A0A183CYE5_9BILA</name>